<dbReference type="AlphaFoldDB" id="A0A2T4BTW1"/>
<dbReference type="EMBL" id="KZ679140">
    <property type="protein sequence ID" value="PTB72742.1"/>
    <property type="molecule type" value="Genomic_DNA"/>
</dbReference>
<evidence type="ECO:0000313" key="1">
    <source>
        <dbReference type="EMBL" id="PTB72742.1"/>
    </source>
</evidence>
<proteinExistence type="predicted"/>
<organism evidence="1 2">
    <name type="scientific">Trichoderma longibrachiatum ATCC 18648</name>
    <dbReference type="NCBI Taxonomy" id="983965"/>
    <lineage>
        <taxon>Eukaryota</taxon>
        <taxon>Fungi</taxon>
        <taxon>Dikarya</taxon>
        <taxon>Ascomycota</taxon>
        <taxon>Pezizomycotina</taxon>
        <taxon>Sordariomycetes</taxon>
        <taxon>Hypocreomycetidae</taxon>
        <taxon>Hypocreales</taxon>
        <taxon>Hypocreaceae</taxon>
        <taxon>Trichoderma</taxon>
    </lineage>
</organism>
<sequence length="189" mass="21301">MTSSSQIGKNPASRYLTGGREEIKIRIGVLGERQEKERKGVLVVGRGRRGCVNRRACGKFFFVGWVVEQSCSDAGEPWNLGYWEERCRGWLKGDGRERHCFFASCSLSFLDASIMVCGGLKGYEQMGNRLGVELRRSVWLDNALKTPRARFMHSVFRTATSSAQHERASLPCATLYMIPWSAQISPLCR</sequence>
<accession>A0A2T4BTW1</accession>
<reference evidence="1 2" key="1">
    <citation type="submission" date="2016-07" db="EMBL/GenBank/DDBJ databases">
        <title>Multiple horizontal gene transfer events from other fungi enriched the ability of initially mycotrophic Trichoderma (Ascomycota) to feed on dead plant biomass.</title>
        <authorList>
            <consortium name="DOE Joint Genome Institute"/>
            <person name="Aerts A."/>
            <person name="Atanasova L."/>
            <person name="Chenthamara K."/>
            <person name="Zhang J."/>
            <person name="Grujic M."/>
            <person name="Henrissat B."/>
            <person name="Kuo A."/>
            <person name="Salamov A."/>
            <person name="Lipzen A."/>
            <person name="Labutti K."/>
            <person name="Barry K."/>
            <person name="Miao Y."/>
            <person name="Rahimi M.J."/>
            <person name="Shen Q."/>
            <person name="Grigoriev I.V."/>
            <person name="Kubicek C.P."/>
            <person name="Druzhinina I.S."/>
        </authorList>
    </citation>
    <scope>NUCLEOTIDE SEQUENCE [LARGE SCALE GENOMIC DNA]</scope>
    <source>
        <strain evidence="1 2">ATCC 18648</strain>
    </source>
</reference>
<gene>
    <name evidence="1" type="ORF">M440DRAFT_1082043</name>
</gene>
<dbReference type="Proteomes" id="UP000240760">
    <property type="component" value="Unassembled WGS sequence"/>
</dbReference>
<protein>
    <submittedName>
        <fullName evidence="1">Uncharacterized protein</fullName>
    </submittedName>
</protein>
<evidence type="ECO:0000313" key="2">
    <source>
        <dbReference type="Proteomes" id="UP000240760"/>
    </source>
</evidence>
<name>A0A2T4BTW1_TRILO</name>
<keyword evidence="2" id="KW-1185">Reference proteome</keyword>